<dbReference type="eggNOG" id="ENOG502QVCY">
    <property type="taxonomic scope" value="Eukaryota"/>
</dbReference>
<accession>T1JGG7</accession>
<evidence type="ECO:0000259" key="3">
    <source>
        <dbReference type="Pfam" id="PF12736"/>
    </source>
</evidence>
<protein>
    <recommendedName>
        <fullName evidence="3">CABIT domain-containing protein</fullName>
    </recommendedName>
</protein>
<dbReference type="Pfam" id="PF12736">
    <property type="entry name" value="CABIT"/>
    <property type="match status" value="1"/>
</dbReference>
<evidence type="ECO:0000256" key="2">
    <source>
        <dbReference type="SAM" id="MobiDB-lite"/>
    </source>
</evidence>
<dbReference type="PhylomeDB" id="T1JGG7"/>
<dbReference type="InterPro" id="IPR052281">
    <property type="entry name" value="GAREM"/>
</dbReference>
<evidence type="ECO:0000256" key="1">
    <source>
        <dbReference type="ARBA" id="ARBA00022553"/>
    </source>
</evidence>
<evidence type="ECO:0000313" key="4">
    <source>
        <dbReference type="EnsemblMetazoa" id="SMAR012940-PA"/>
    </source>
</evidence>
<dbReference type="HOGENOM" id="CLU_007288_0_0_1"/>
<feature type="region of interest" description="Disordered" evidence="2">
    <location>
        <begin position="345"/>
        <end position="371"/>
    </location>
</feature>
<keyword evidence="5" id="KW-1185">Reference proteome</keyword>
<dbReference type="PANTHER" id="PTHR14454:SF11">
    <property type="entry name" value="SERRANO, ISOFORM F"/>
    <property type="match status" value="1"/>
</dbReference>
<proteinExistence type="predicted"/>
<reference evidence="5" key="1">
    <citation type="submission" date="2011-05" db="EMBL/GenBank/DDBJ databases">
        <authorList>
            <person name="Richards S.R."/>
            <person name="Qu J."/>
            <person name="Jiang H."/>
            <person name="Jhangiani S.N."/>
            <person name="Agravi P."/>
            <person name="Goodspeed R."/>
            <person name="Gross S."/>
            <person name="Mandapat C."/>
            <person name="Jackson L."/>
            <person name="Mathew T."/>
            <person name="Pu L."/>
            <person name="Thornton R."/>
            <person name="Saada N."/>
            <person name="Wilczek-Boney K.B."/>
            <person name="Lee S."/>
            <person name="Kovar C."/>
            <person name="Wu Y."/>
            <person name="Scherer S.E."/>
            <person name="Worley K.C."/>
            <person name="Muzny D.M."/>
            <person name="Gibbs R."/>
        </authorList>
    </citation>
    <scope>NUCLEOTIDE SEQUENCE</scope>
    <source>
        <strain evidence="5">Brora</strain>
    </source>
</reference>
<dbReference type="OMA" id="NENIHVF"/>
<dbReference type="AlphaFoldDB" id="T1JGG7"/>
<dbReference type="PANTHER" id="PTHR14454">
    <property type="entry name" value="GRB2-ASSOCIATED AND REGULATOR OF MAPK PROTEIN FAMILY MEMBER"/>
    <property type="match status" value="1"/>
</dbReference>
<dbReference type="InterPro" id="IPR025946">
    <property type="entry name" value="CABIT_dom"/>
</dbReference>
<evidence type="ECO:0000313" key="5">
    <source>
        <dbReference type="Proteomes" id="UP000014500"/>
    </source>
</evidence>
<reference evidence="4" key="2">
    <citation type="submission" date="2015-02" db="UniProtKB">
        <authorList>
            <consortium name="EnsemblMetazoa"/>
        </authorList>
    </citation>
    <scope>IDENTIFICATION</scope>
</reference>
<dbReference type="Proteomes" id="UP000014500">
    <property type="component" value="Unassembled WGS sequence"/>
</dbReference>
<feature type="domain" description="CABIT" evidence="3">
    <location>
        <begin position="27"/>
        <end position="300"/>
    </location>
</feature>
<organism evidence="4 5">
    <name type="scientific">Strigamia maritima</name>
    <name type="common">European centipede</name>
    <name type="synonym">Geophilus maritimus</name>
    <dbReference type="NCBI Taxonomy" id="126957"/>
    <lineage>
        <taxon>Eukaryota</taxon>
        <taxon>Metazoa</taxon>
        <taxon>Ecdysozoa</taxon>
        <taxon>Arthropoda</taxon>
        <taxon>Myriapoda</taxon>
        <taxon>Chilopoda</taxon>
        <taxon>Pleurostigmophora</taxon>
        <taxon>Geophilomorpha</taxon>
        <taxon>Linotaeniidae</taxon>
        <taxon>Strigamia</taxon>
    </lineage>
</organism>
<dbReference type="STRING" id="126957.T1JGG7"/>
<dbReference type="EMBL" id="JH432203">
    <property type="status" value="NOT_ANNOTATED_CDS"/>
    <property type="molecule type" value="Genomic_DNA"/>
</dbReference>
<keyword evidence="1" id="KW-0597">Phosphoprotein</keyword>
<sequence>MHARMLTAATWDEASHSLSDFSAAFPLPQFARIVQGHYLSVGLPRPSFEHLIPSVFLLPGNRTVKVAGQCVKFKDSKAKPFGVKLSIPETYSGLFEILSEDGRSAKVIESVAELVRRFPDSCIVRESVKVWTGKGDGVELITARWKVVQRGCRLVLVGQVSLDGSHETTTQATTTNNSPKNRFLRCFESNGESVYFRLDQKAKFSPVARDDGLAGLHTVGQLVKKRFPIMVRLVEGAKPTSYKNFVPEIRLYATSEEDFVLALPLSTTNETKHPKSLVAIPLTADIKVQGVNNSEHLARMPEYGRILQKCRKLIRHENENIHVFDVASSKQKTWAKRFMLPIRRTLSDPSDKEKPTTTPNKETKTPTDNKSYDEIDQLYDYVRGFVPIPPVPPPIESIPVRRHSVPCPPTKHELSRRYLPSPAQMRQRQRFVRQKSKSNKKANSPCRSPLFRMRYKSLTDLTADADSSNSAGSAGSNSDRVLFRPRSLTSLLFSAKSEKSSKCLGTLYL</sequence>
<name>T1JGG7_STRMM</name>
<dbReference type="EnsemblMetazoa" id="SMAR012940-RA">
    <property type="protein sequence ID" value="SMAR012940-PA"/>
    <property type="gene ID" value="SMAR012940"/>
</dbReference>